<dbReference type="Pfam" id="PF04828">
    <property type="entry name" value="GFA"/>
    <property type="match status" value="1"/>
</dbReference>
<organism evidence="5 6">
    <name type="scientific">Apiospora phragmitis</name>
    <dbReference type="NCBI Taxonomy" id="2905665"/>
    <lineage>
        <taxon>Eukaryota</taxon>
        <taxon>Fungi</taxon>
        <taxon>Dikarya</taxon>
        <taxon>Ascomycota</taxon>
        <taxon>Pezizomycotina</taxon>
        <taxon>Sordariomycetes</taxon>
        <taxon>Xylariomycetidae</taxon>
        <taxon>Amphisphaeriales</taxon>
        <taxon>Apiosporaceae</taxon>
        <taxon>Apiospora</taxon>
    </lineage>
</organism>
<dbReference type="RefSeq" id="XP_066718161.1">
    <property type="nucleotide sequence ID" value="XM_066855994.1"/>
</dbReference>
<evidence type="ECO:0000256" key="1">
    <source>
        <dbReference type="ARBA" id="ARBA00005495"/>
    </source>
</evidence>
<dbReference type="InterPro" id="IPR006913">
    <property type="entry name" value="CENP-V/GFA"/>
</dbReference>
<keyword evidence="6" id="KW-1185">Reference proteome</keyword>
<feature type="domain" description="CENP-V/GFA" evidence="4">
    <location>
        <begin position="15"/>
        <end position="145"/>
    </location>
</feature>
<comment type="caution">
    <text evidence="5">The sequence shown here is derived from an EMBL/GenBank/DDBJ whole genome shotgun (WGS) entry which is preliminary data.</text>
</comment>
<keyword evidence="2" id="KW-0479">Metal-binding</keyword>
<sequence>MAAPTPENFPKPQSITGGCLWGSIRYKVDFPEHHDFLQWSGSCQCTQCRRQTGTLVFYAHSVPLRCLTYVPSSGSSLTAAEKPKSLKNFVATPEHQRGFCTDCGSLLYWRDEKRDDVELALGSVDPEFLVGGGGGGGDGPSTGYGFALANCSGQNVFCGNEIKGVTDGYAVNQRGARWVKSSEHGARMP</sequence>
<evidence type="ECO:0000256" key="2">
    <source>
        <dbReference type="ARBA" id="ARBA00022723"/>
    </source>
</evidence>
<name>A0ABR1VTN0_9PEZI</name>
<comment type="similarity">
    <text evidence="1">Belongs to the Gfa family.</text>
</comment>
<proteinExistence type="inferred from homology"/>
<keyword evidence="3" id="KW-0862">Zinc</keyword>
<dbReference type="PROSITE" id="PS51891">
    <property type="entry name" value="CENP_V_GFA"/>
    <property type="match status" value="1"/>
</dbReference>
<dbReference type="EMBL" id="JAQQWL010000005">
    <property type="protein sequence ID" value="KAK8073686.1"/>
    <property type="molecule type" value="Genomic_DNA"/>
</dbReference>
<protein>
    <submittedName>
        <fullName evidence="5">Mss4-like protein</fullName>
    </submittedName>
</protein>
<dbReference type="GeneID" id="92089057"/>
<evidence type="ECO:0000259" key="4">
    <source>
        <dbReference type="PROSITE" id="PS51891"/>
    </source>
</evidence>
<reference evidence="5 6" key="1">
    <citation type="submission" date="2023-01" db="EMBL/GenBank/DDBJ databases">
        <title>Analysis of 21 Apiospora genomes using comparative genomics revels a genus with tremendous synthesis potential of carbohydrate active enzymes and secondary metabolites.</title>
        <authorList>
            <person name="Sorensen T."/>
        </authorList>
    </citation>
    <scope>NUCLEOTIDE SEQUENCE [LARGE SCALE GENOMIC DNA]</scope>
    <source>
        <strain evidence="5 6">CBS 135458</strain>
    </source>
</reference>
<dbReference type="SUPFAM" id="SSF51316">
    <property type="entry name" value="Mss4-like"/>
    <property type="match status" value="1"/>
</dbReference>
<evidence type="ECO:0000313" key="5">
    <source>
        <dbReference type="EMBL" id="KAK8073686.1"/>
    </source>
</evidence>
<dbReference type="InterPro" id="IPR011057">
    <property type="entry name" value="Mss4-like_sf"/>
</dbReference>
<dbReference type="Proteomes" id="UP001480595">
    <property type="component" value="Unassembled WGS sequence"/>
</dbReference>
<accession>A0ABR1VTN0</accession>
<gene>
    <name evidence="5" type="ORF">PG994_004585</name>
</gene>
<dbReference type="Gene3D" id="3.90.1590.10">
    <property type="entry name" value="glutathione-dependent formaldehyde- activating enzyme (gfa)"/>
    <property type="match status" value="1"/>
</dbReference>
<evidence type="ECO:0000313" key="6">
    <source>
        <dbReference type="Proteomes" id="UP001480595"/>
    </source>
</evidence>
<evidence type="ECO:0000256" key="3">
    <source>
        <dbReference type="ARBA" id="ARBA00022833"/>
    </source>
</evidence>